<protein>
    <submittedName>
        <fullName evidence="3">Uncharacterized protein</fullName>
    </submittedName>
</protein>
<organism evidence="3 4">
    <name type="scientific">Naegleria fowleri</name>
    <name type="common">Brain eating amoeba</name>
    <dbReference type="NCBI Taxonomy" id="5763"/>
    <lineage>
        <taxon>Eukaryota</taxon>
        <taxon>Discoba</taxon>
        <taxon>Heterolobosea</taxon>
        <taxon>Tetramitia</taxon>
        <taxon>Eutetramitia</taxon>
        <taxon>Vahlkampfiidae</taxon>
        <taxon>Naegleria</taxon>
    </lineage>
</organism>
<dbReference type="GeneID" id="68120686"/>
<name>A0A6A5BSU9_NAEFO</name>
<dbReference type="SUPFAM" id="SSF48403">
    <property type="entry name" value="Ankyrin repeat"/>
    <property type="match status" value="1"/>
</dbReference>
<accession>A0A6A5BSU9</accession>
<dbReference type="Proteomes" id="UP000444721">
    <property type="component" value="Unassembled WGS sequence"/>
</dbReference>
<dbReference type="VEuPathDB" id="AmoebaDB:NfTy_028670"/>
<dbReference type="InterPro" id="IPR002110">
    <property type="entry name" value="Ankyrin_rpt"/>
</dbReference>
<evidence type="ECO:0000313" key="3">
    <source>
        <dbReference type="EMBL" id="KAF0980257.1"/>
    </source>
</evidence>
<dbReference type="PROSITE" id="PS50297">
    <property type="entry name" value="ANK_REP_REGION"/>
    <property type="match status" value="1"/>
</dbReference>
<keyword evidence="1" id="KW-0040">ANK repeat</keyword>
<dbReference type="AlphaFoldDB" id="A0A6A5BSU9"/>
<dbReference type="PROSITE" id="PS50088">
    <property type="entry name" value="ANK_REPEAT"/>
    <property type="match status" value="1"/>
</dbReference>
<feature type="region of interest" description="Disordered" evidence="2">
    <location>
        <begin position="53"/>
        <end position="72"/>
    </location>
</feature>
<dbReference type="VEuPathDB" id="AmoebaDB:NF0019020"/>
<sequence length="1141" mass="132059">MHSTVARKTLPIPKNTKKLKYGSGFDYDAAENDTKTPLARLWIMKDLIQNSNSDYRDHPIKSPNQTSDKLETNDDKINSLCKLIRENFDDELKFRVVRMIPTFSQQKATETKDYDLYFSSEKTKNNEGIMTEVQDQPILTYHKYRILSKYFKWKMEKHMLHHLDNLDLNRIFPSGISIYNSINLCDTTIYSKLAYLLCFTNAKKQYLCDNNRIPYNIYSAYHVVLRSITKCMYFYWLESQDVNNRFFSLTEDLQDDVDSDDVFTSDKGTCLEVDEESLMNSVSHNVIEYRKMFISSDSSSIFKKIDKFRNLEDGDREMHAIFENNNLEIIDPTKICAHFEKVGMAVATEFDYSALSSFGVPNFQAYPTSRNCFYLNSIFRIELKKVLPSLFSDFFDDTKVLFKVITFGNLSLYPITTLLLHIILENGKTVPKDLSQEDLLNKPSAGVDERITLNFVNFKAEDLSMVLTNDRRPRRNPIPNLVTPFSLLTNSNSLTSLYSNSMKEQILKYVATGVETINLWNYEIRYKSIGQELLLLQIFFPQLHDINILLNQRSNEYDRLGPVANTLIDLNAQTIRDLWHNRNDISYEKINILIEERKPLILDLKNSPTFTIPQPNDEDPLLENVLFSNNSAATIETTERNEKELTLRVMHIAQLKWDQLQHFVQTTGLYINSIIALLIYQKQVPMAVKKDLLTKALHEISIPIKDLISTKSGSYAEGARIIEEYLIFKANQRGEGLLNVTQFSKGHNFGQKLLCFMYYGWNIFKNKKDLEKLFFILHHSPYRTESLKELKSLLTAKVLYENGSRQLFVKYLAQHIGGQIREEEIDEIVTAVESGKHLPHSNNTDYEECKKILTLFFTYLSRPKHDNLFKEQMFQLDANKQFFMMLSVISQGDMDSLDVIMNLGYELDYFSELFNKTYTTYIIKSHLTREAKTKQLYPESIEMIRVKQMLKNIYQKGLSLDETFMSSTLDATVFEGISTIQVDLFSTMVRSPNVPLTILQQVLEKGINKDQLLFADAYGNTCLHAALFSTLEHPSFYHALLTKQPRLVNMANSDLNTPLHIACYKIDLLPAVARVLVEYGAKLDALNCQGLTPYEIASHTVMANLASSHHLVQELSWLKPNVSNFNKREIFQRMIAEKSIR</sequence>
<keyword evidence="4" id="KW-1185">Reference proteome</keyword>
<dbReference type="SMART" id="SM00248">
    <property type="entry name" value="ANK"/>
    <property type="match status" value="2"/>
</dbReference>
<dbReference type="Gene3D" id="1.25.40.20">
    <property type="entry name" value="Ankyrin repeat-containing domain"/>
    <property type="match status" value="1"/>
</dbReference>
<dbReference type="OrthoDB" id="19174at2759"/>
<dbReference type="VEuPathDB" id="AmoebaDB:FDP41_013471"/>
<dbReference type="RefSeq" id="XP_044564970.1">
    <property type="nucleotide sequence ID" value="XM_044704105.1"/>
</dbReference>
<dbReference type="InterPro" id="IPR036770">
    <property type="entry name" value="Ankyrin_rpt-contain_sf"/>
</dbReference>
<evidence type="ECO:0000256" key="2">
    <source>
        <dbReference type="SAM" id="MobiDB-lite"/>
    </source>
</evidence>
<dbReference type="Pfam" id="PF00023">
    <property type="entry name" value="Ank"/>
    <property type="match status" value="1"/>
</dbReference>
<feature type="repeat" description="ANK" evidence="1">
    <location>
        <begin position="1054"/>
        <end position="1088"/>
    </location>
</feature>
<proteinExistence type="predicted"/>
<gene>
    <name evidence="3" type="ORF">FDP41_013471</name>
</gene>
<dbReference type="OMA" id="GRIWINQ"/>
<dbReference type="EMBL" id="VFQX01000019">
    <property type="protein sequence ID" value="KAF0980257.1"/>
    <property type="molecule type" value="Genomic_DNA"/>
</dbReference>
<evidence type="ECO:0000256" key="1">
    <source>
        <dbReference type="PROSITE-ProRule" id="PRU00023"/>
    </source>
</evidence>
<reference evidence="3 4" key="1">
    <citation type="journal article" date="2019" name="Sci. Rep.">
        <title>Nanopore sequencing improves the draft genome of the human pathogenic amoeba Naegleria fowleri.</title>
        <authorList>
            <person name="Liechti N."/>
            <person name="Schurch N."/>
            <person name="Bruggmann R."/>
            <person name="Wittwer M."/>
        </authorList>
    </citation>
    <scope>NUCLEOTIDE SEQUENCE [LARGE SCALE GENOMIC DNA]</scope>
    <source>
        <strain evidence="3 4">ATCC 30894</strain>
    </source>
</reference>
<comment type="caution">
    <text evidence="3">The sequence shown here is derived from an EMBL/GenBank/DDBJ whole genome shotgun (WGS) entry which is preliminary data.</text>
</comment>
<evidence type="ECO:0000313" key="4">
    <source>
        <dbReference type="Proteomes" id="UP000444721"/>
    </source>
</evidence>